<keyword evidence="4" id="KW-1185">Reference proteome</keyword>
<dbReference type="SUPFAM" id="SSF49899">
    <property type="entry name" value="Concanavalin A-like lectins/glucanases"/>
    <property type="match status" value="1"/>
</dbReference>
<dbReference type="Pfam" id="PF26113">
    <property type="entry name" value="GH16_XgeA"/>
    <property type="match status" value="1"/>
</dbReference>
<gene>
    <name evidence="3" type="ORF">EV356DRAFT_498735</name>
</gene>
<name>A0A6A6HDZ6_VIRVR</name>
<dbReference type="PROSITE" id="PS51762">
    <property type="entry name" value="GH16_2"/>
    <property type="match status" value="1"/>
</dbReference>
<dbReference type="PANTHER" id="PTHR10963">
    <property type="entry name" value="GLYCOSYL HYDROLASE-RELATED"/>
    <property type="match status" value="1"/>
</dbReference>
<dbReference type="OrthoDB" id="192832at2759"/>
<feature type="domain" description="GH16" evidence="2">
    <location>
        <begin position="33"/>
        <end position="309"/>
    </location>
</feature>
<proteinExistence type="predicted"/>
<feature type="compositionally biased region" description="Low complexity" evidence="1">
    <location>
        <begin position="42"/>
        <end position="52"/>
    </location>
</feature>
<dbReference type="InterPro" id="IPR013320">
    <property type="entry name" value="ConA-like_dom_sf"/>
</dbReference>
<dbReference type="EMBL" id="ML991786">
    <property type="protein sequence ID" value="KAF2236277.1"/>
    <property type="molecule type" value="Genomic_DNA"/>
</dbReference>
<accession>A0A6A6HDZ6</accession>
<feature type="region of interest" description="Disordered" evidence="1">
    <location>
        <begin position="18"/>
        <end position="55"/>
    </location>
</feature>
<reference evidence="3" key="1">
    <citation type="journal article" date="2020" name="Stud. Mycol.">
        <title>101 Dothideomycetes genomes: a test case for predicting lifestyles and emergence of pathogens.</title>
        <authorList>
            <person name="Haridas S."/>
            <person name="Albert R."/>
            <person name="Binder M."/>
            <person name="Bloem J."/>
            <person name="Labutti K."/>
            <person name="Salamov A."/>
            <person name="Andreopoulos B."/>
            <person name="Baker S."/>
            <person name="Barry K."/>
            <person name="Bills G."/>
            <person name="Bluhm B."/>
            <person name="Cannon C."/>
            <person name="Castanera R."/>
            <person name="Culley D."/>
            <person name="Daum C."/>
            <person name="Ezra D."/>
            <person name="Gonzalez J."/>
            <person name="Henrissat B."/>
            <person name="Kuo A."/>
            <person name="Liang C."/>
            <person name="Lipzen A."/>
            <person name="Lutzoni F."/>
            <person name="Magnuson J."/>
            <person name="Mondo S."/>
            <person name="Nolan M."/>
            <person name="Ohm R."/>
            <person name="Pangilinan J."/>
            <person name="Park H.-J."/>
            <person name="Ramirez L."/>
            <person name="Alfaro M."/>
            <person name="Sun H."/>
            <person name="Tritt A."/>
            <person name="Yoshinaga Y."/>
            <person name="Zwiers L.-H."/>
            <person name="Turgeon B."/>
            <person name="Goodwin S."/>
            <person name="Spatafora J."/>
            <person name="Crous P."/>
            <person name="Grigoriev I."/>
        </authorList>
    </citation>
    <scope>NUCLEOTIDE SEQUENCE</scope>
    <source>
        <strain evidence="3">Tuck. ex Michener</strain>
    </source>
</reference>
<dbReference type="Proteomes" id="UP000800092">
    <property type="component" value="Unassembled WGS sequence"/>
</dbReference>
<protein>
    <submittedName>
        <fullName evidence="3">Glycoside hydrolase family 16 protein</fullName>
    </submittedName>
</protein>
<dbReference type="GO" id="GO:0004553">
    <property type="term" value="F:hydrolase activity, hydrolyzing O-glycosyl compounds"/>
    <property type="evidence" value="ECO:0007669"/>
    <property type="project" value="InterPro"/>
</dbReference>
<dbReference type="InterPro" id="IPR000757">
    <property type="entry name" value="Beta-glucanase-like"/>
</dbReference>
<evidence type="ECO:0000256" key="1">
    <source>
        <dbReference type="SAM" id="MobiDB-lite"/>
    </source>
</evidence>
<evidence type="ECO:0000313" key="4">
    <source>
        <dbReference type="Proteomes" id="UP000800092"/>
    </source>
</evidence>
<keyword evidence="3" id="KW-0378">Hydrolase</keyword>
<dbReference type="GO" id="GO:0005975">
    <property type="term" value="P:carbohydrate metabolic process"/>
    <property type="evidence" value="ECO:0007669"/>
    <property type="project" value="InterPro"/>
</dbReference>
<evidence type="ECO:0000259" key="2">
    <source>
        <dbReference type="PROSITE" id="PS51762"/>
    </source>
</evidence>
<dbReference type="InterPro" id="IPR050546">
    <property type="entry name" value="Glycosyl_Hydrlase_16"/>
</dbReference>
<evidence type="ECO:0000313" key="3">
    <source>
        <dbReference type="EMBL" id="KAF2236277.1"/>
    </source>
</evidence>
<organism evidence="3 4">
    <name type="scientific">Viridothelium virens</name>
    <name type="common">Speckled blister lichen</name>
    <name type="synonym">Trypethelium virens</name>
    <dbReference type="NCBI Taxonomy" id="1048519"/>
    <lineage>
        <taxon>Eukaryota</taxon>
        <taxon>Fungi</taxon>
        <taxon>Dikarya</taxon>
        <taxon>Ascomycota</taxon>
        <taxon>Pezizomycotina</taxon>
        <taxon>Dothideomycetes</taxon>
        <taxon>Dothideomycetes incertae sedis</taxon>
        <taxon>Trypetheliales</taxon>
        <taxon>Trypetheliaceae</taxon>
        <taxon>Viridothelium</taxon>
    </lineage>
</organism>
<sequence>MSFKHSLEGLLDRGKAELKNFTESRHAPSIPQSSRPAPPIPTSSKPSSSSQPYWQPNFHSSIPVSQYFQHECGQHGWGNNEAQNYTEATANSFHTSDHKLVLRAVVNSSAPTNETKYTSARLISHQKLGRQRGCLVATLSPPCASGVWPAFWLLPSQPFTWPNDGEVDIMETWNGDCVNHSCLHWGHYNGEDWNKHRVKETQMPNIGQPQGHIYAFAWQHPENGQGGQAVWYIDGQPVMKASIPEGTRRMEDWKIIINVAMAGNVCQGRLPANGEYHLVIHELKLCEEPAGGWHAFERDWNAAPEGHPM</sequence>
<dbReference type="AlphaFoldDB" id="A0A6A6HDZ6"/>
<dbReference type="PANTHER" id="PTHR10963:SF53">
    <property type="entry name" value="GH16 DOMAIN-CONTAINING PROTEIN"/>
    <property type="match status" value="1"/>
</dbReference>
<dbReference type="Gene3D" id="2.60.120.200">
    <property type="match status" value="1"/>
</dbReference>
<dbReference type="CDD" id="cd08023">
    <property type="entry name" value="GH16_laminarinase_like"/>
    <property type="match status" value="1"/>
</dbReference>